<keyword evidence="2" id="KW-0732">Signal</keyword>
<evidence type="ECO:0000313" key="3">
    <source>
        <dbReference type="EMBL" id="PPQ65258.1"/>
    </source>
</evidence>
<sequence length="542" mass="56754">MVQLKFSAGLSGLLCLLMIASTVSAAPIAARQNGLESRYHELDVRGGDAVLIRGRQLTRGRLNARQSRSSASNSRSNSRDNSVDSLSRSRSNSRNRRRLSLRELANAAITVRDADVLDIRGQGLTARQAHGSNSRSNSRNSLSRSHSGVRNGLRAGGALRTGTRAAARTAVRGVAATRTAKKAAATATAKASASASATSLVISDSVASSSAAPAATAAPGAEAEGEGNEIVRDGTFDVPVALDGGNIKQDTEFKSESGKFEVEFQSPDANTITVSKKLATGVPPTGFSFLDSNSFNVKVDESQATATLLKIDYIFDATASLIAGVDTSKAVIGKLCTETNVFVVDNLGEQEFEVEENEVLVKVKDLSGEWAVLAPTAAFKIDAEKQAAEGKVELPLQATFGATLQFPGGSLKTDLLFPPSAAGLFELEHTGASPATAVVTAKTPSAAPPTGFVFVDPQSFVVTTSDTTGSSLLKIDYIFSDAVKNAIDASKGVIGKFDAASNQFVIENLGEFEFEADENEWTLTVADLNGEWAMLVPTSAVL</sequence>
<keyword evidence="4" id="KW-1185">Reference proteome</keyword>
<dbReference type="InParanoid" id="A0A409VG68"/>
<proteinExistence type="predicted"/>
<accession>A0A409VG68</accession>
<feature type="compositionally biased region" description="Low complexity" evidence="1">
    <location>
        <begin position="61"/>
        <end position="76"/>
    </location>
</feature>
<gene>
    <name evidence="3" type="ORF">CVT24_011413</name>
</gene>
<reference evidence="3 4" key="1">
    <citation type="journal article" date="2018" name="Evol. Lett.">
        <title>Horizontal gene cluster transfer increased hallucinogenic mushroom diversity.</title>
        <authorList>
            <person name="Reynolds H.T."/>
            <person name="Vijayakumar V."/>
            <person name="Gluck-Thaler E."/>
            <person name="Korotkin H.B."/>
            <person name="Matheny P.B."/>
            <person name="Slot J.C."/>
        </authorList>
    </citation>
    <scope>NUCLEOTIDE SEQUENCE [LARGE SCALE GENOMIC DNA]</scope>
    <source>
        <strain evidence="3 4">2629</strain>
    </source>
</reference>
<feature type="chain" id="PRO_5019049535" evidence="2">
    <location>
        <begin position="26"/>
        <end position="542"/>
    </location>
</feature>
<comment type="caution">
    <text evidence="3">The sequence shown here is derived from an EMBL/GenBank/DDBJ whole genome shotgun (WGS) entry which is preliminary data.</text>
</comment>
<feature type="compositionally biased region" description="Low complexity" evidence="1">
    <location>
        <begin position="132"/>
        <end position="166"/>
    </location>
</feature>
<protein>
    <submittedName>
        <fullName evidence="3">Uncharacterized protein</fullName>
    </submittedName>
</protein>
<organism evidence="3 4">
    <name type="scientific">Panaeolus cyanescens</name>
    <dbReference type="NCBI Taxonomy" id="181874"/>
    <lineage>
        <taxon>Eukaryota</taxon>
        <taxon>Fungi</taxon>
        <taxon>Dikarya</taxon>
        <taxon>Basidiomycota</taxon>
        <taxon>Agaricomycotina</taxon>
        <taxon>Agaricomycetes</taxon>
        <taxon>Agaricomycetidae</taxon>
        <taxon>Agaricales</taxon>
        <taxon>Agaricineae</taxon>
        <taxon>Galeropsidaceae</taxon>
        <taxon>Panaeolus</taxon>
    </lineage>
</organism>
<feature type="region of interest" description="Disordered" evidence="1">
    <location>
        <begin position="61"/>
        <end position="97"/>
    </location>
</feature>
<dbReference type="OrthoDB" id="3014608at2759"/>
<name>A0A409VG68_9AGAR</name>
<dbReference type="AlphaFoldDB" id="A0A409VG68"/>
<feature type="signal peptide" evidence="2">
    <location>
        <begin position="1"/>
        <end position="25"/>
    </location>
</feature>
<feature type="region of interest" description="Disordered" evidence="1">
    <location>
        <begin position="126"/>
        <end position="166"/>
    </location>
</feature>
<evidence type="ECO:0000256" key="2">
    <source>
        <dbReference type="SAM" id="SignalP"/>
    </source>
</evidence>
<dbReference type="EMBL" id="NHTK01006069">
    <property type="protein sequence ID" value="PPQ65258.1"/>
    <property type="molecule type" value="Genomic_DNA"/>
</dbReference>
<dbReference type="Proteomes" id="UP000284842">
    <property type="component" value="Unassembled WGS sequence"/>
</dbReference>
<evidence type="ECO:0000256" key="1">
    <source>
        <dbReference type="SAM" id="MobiDB-lite"/>
    </source>
</evidence>
<evidence type="ECO:0000313" key="4">
    <source>
        <dbReference type="Proteomes" id="UP000284842"/>
    </source>
</evidence>